<dbReference type="InterPro" id="IPR003819">
    <property type="entry name" value="TauD/TfdA-like"/>
</dbReference>
<dbReference type="eggNOG" id="COG2175">
    <property type="taxonomic scope" value="Bacteria"/>
</dbReference>
<organism evidence="9 10">
    <name type="scientific">Allokutzneria albata</name>
    <name type="common">Kibdelosporangium albatum</name>
    <dbReference type="NCBI Taxonomy" id="211114"/>
    <lineage>
        <taxon>Bacteria</taxon>
        <taxon>Bacillati</taxon>
        <taxon>Actinomycetota</taxon>
        <taxon>Actinomycetes</taxon>
        <taxon>Pseudonocardiales</taxon>
        <taxon>Pseudonocardiaceae</taxon>
        <taxon>Allokutzneria</taxon>
    </lineage>
</organism>
<name>A0A1G9WR04_ALLAB</name>
<feature type="binding site" evidence="7">
    <location>
        <position position="287"/>
    </location>
    <ligand>
        <name>Fe cation</name>
        <dbReference type="ChEBI" id="CHEBI:24875"/>
    </ligand>
</feature>
<accession>A0A1G9WR04</accession>
<evidence type="ECO:0000256" key="5">
    <source>
        <dbReference type="ARBA" id="ARBA00023004"/>
    </source>
</evidence>
<proteinExistence type="inferred from homology"/>
<evidence type="ECO:0000313" key="9">
    <source>
        <dbReference type="EMBL" id="SDM86596.1"/>
    </source>
</evidence>
<evidence type="ECO:0000256" key="2">
    <source>
        <dbReference type="ARBA" id="ARBA00008425"/>
    </source>
</evidence>
<dbReference type="InterPro" id="IPR050411">
    <property type="entry name" value="AlphaKG_dependent_hydroxylases"/>
</dbReference>
<keyword evidence="5 7" id="KW-0408">Iron</keyword>
<gene>
    <name evidence="9" type="ORF">SAMN04489726_3744</name>
</gene>
<dbReference type="CDD" id="cd00250">
    <property type="entry name" value="CAS_like"/>
    <property type="match status" value="1"/>
</dbReference>
<keyword evidence="10" id="KW-1185">Reference proteome</keyword>
<evidence type="ECO:0000256" key="1">
    <source>
        <dbReference type="ARBA" id="ARBA00001954"/>
    </source>
</evidence>
<dbReference type="OrthoDB" id="3872700at2"/>
<evidence type="ECO:0000259" key="8">
    <source>
        <dbReference type="Pfam" id="PF02668"/>
    </source>
</evidence>
<dbReference type="SUPFAM" id="SSF51197">
    <property type="entry name" value="Clavaminate synthase-like"/>
    <property type="match status" value="1"/>
</dbReference>
<dbReference type="Gene3D" id="3.60.130.10">
    <property type="entry name" value="Clavaminate synthase-like"/>
    <property type="match status" value="1"/>
</dbReference>
<dbReference type="PIRSF" id="PIRSF019543">
    <property type="entry name" value="Clavaminate_syn"/>
    <property type="match status" value="1"/>
</dbReference>
<feature type="binding site" evidence="7">
    <location>
        <position position="158"/>
    </location>
    <ligand>
        <name>Fe cation</name>
        <dbReference type="ChEBI" id="CHEBI:24875"/>
    </ligand>
</feature>
<evidence type="ECO:0000256" key="4">
    <source>
        <dbReference type="ARBA" id="ARBA00023002"/>
    </source>
</evidence>
<dbReference type="AlphaFoldDB" id="A0A1G9WR04"/>
<dbReference type="PANTHER" id="PTHR10696">
    <property type="entry name" value="GAMMA-BUTYROBETAINE HYDROXYLASE-RELATED"/>
    <property type="match status" value="1"/>
</dbReference>
<keyword evidence="6" id="KW-0045">Antibiotic biosynthesis</keyword>
<dbReference type="InterPro" id="IPR042098">
    <property type="entry name" value="TauD-like_sf"/>
</dbReference>
<feature type="domain" description="TauD/TfdA-like" evidence="8">
    <location>
        <begin position="249"/>
        <end position="306"/>
    </location>
</feature>
<dbReference type="PANTHER" id="PTHR10696:SF56">
    <property type="entry name" value="TAUD_TFDA-LIKE DOMAIN-CONTAINING PROTEIN"/>
    <property type="match status" value="1"/>
</dbReference>
<dbReference type="GO" id="GO:0005506">
    <property type="term" value="F:iron ion binding"/>
    <property type="evidence" value="ECO:0007669"/>
    <property type="project" value="InterPro"/>
</dbReference>
<evidence type="ECO:0000256" key="3">
    <source>
        <dbReference type="ARBA" id="ARBA00022723"/>
    </source>
</evidence>
<dbReference type="GO" id="GO:0017000">
    <property type="term" value="P:antibiotic biosynthetic process"/>
    <property type="evidence" value="ECO:0007669"/>
    <property type="project" value="UniProtKB-KW"/>
</dbReference>
<evidence type="ECO:0000256" key="6">
    <source>
        <dbReference type="ARBA" id="ARBA00023194"/>
    </source>
</evidence>
<comment type="cofactor">
    <cofactor evidence="1">
        <name>Fe(2+)</name>
        <dbReference type="ChEBI" id="CHEBI:29033"/>
    </cofactor>
</comment>
<evidence type="ECO:0000256" key="7">
    <source>
        <dbReference type="PIRSR" id="PIRSR019543-2"/>
    </source>
</evidence>
<dbReference type="EMBL" id="LT629701">
    <property type="protein sequence ID" value="SDM86596.1"/>
    <property type="molecule type" value="Genomic_DNA"/>
</dbReference>
<protein>
    <submittedName>
        <fullName evidence="9">L-asparagine oxygenase</fullName>
    </submittedName>
</protein>
<sequence length="328" mass="34884">MSVTVDVTSAVPRVVSLTEADAASVTEIALDLLGVAGGVIDDPEWVAAAREAWDELPIAVRRTVRGFRRDSGPQGTLLLRGLPVGLDTLGDTPMVAGSVQREATVGAAVLAMIASGLGDPAAFRPEKSGALVQDVVPVPGKETFQGNAGSVLLSFHNENAFHEHRPDYVMLLCLRSDHEGIAGLRTACVRQVLGLLSRRSREALSRPEFITEAPPSFGEGNTPVAHAVLTGAYEDPDLRVDFAATQPQTEAGSAALVELGELFEQTATSSALTPGDLAIVDNHVTVHGRTAFTPRYDGRDRWLQRTFSLSSLRRSRASRPGDGYVLVD</sequence>
<keyword evidence="4" id="KW-0560">Oxidoreductase</keyword>
<dbReference type="InterPro" id="IPR014503">
    <property type="entry name" value="Clavaminate_syn-like"/>
</dbReference>
<keyword evidence="3 7" id="KW-0479">Metal-binding</keyword>
<reference evidence="9 10" key="1">
    <citation type="submission" date="2016-10" db="EMBL/GenBank/DDBJ databases">
        <authorList>
            <person name="de Groot N.N."/>
        </authorList>
    </citation>
    <scope>NUCLEOTIDE SEQUENCE [LARGE SCALE GENOMIC DNA]</scope>
    <source>
        <strain evidence="9 10">DSM 44149</strain>
    </source>
</reference>
<comment type="similarity">
    <text evidence="2">Belongs to the clavaminate synthase family.</text>
</comment>
<dbReference type="Pfam" id="PF02668">
    <property type="entry name" value="TauD"/>
    <property type="match status" value="1"/>
</dbReference>
<dbReference type="GO" id="GO:0016491">
    <property type="term" value="F:oxidoreductase activity"/>
    <property type="evidence" value="ECO:0007669"/>
    <property type="project" value="UniProtKB-KW"/>
</dbReference>
<dbReference type="STRING" id="211114.SAMN04489726_3744"/>
<feature type="binding site" evidence="7">
    <location>
        <position position="156"/>
    </location>
    <ligand>
        <name>Fe cation</name>
        <dbReference type="ChEBI" id="CHEBI:24875"/>
    </ligand>
</feature>
<evidence type="ECO:0000313" key="10">
    <source>
        <dbReference type="Proteomes" id="UP000183376"/>
    </source>
</evidence>
<dbReference type="Proteomes" id="UP000183376">
    <property type="component" value="Chromosome I"/>
</dbReference>